<sequence>MRKKIIGEYGVIEAIVSVGVFSFLCYFNWLFFIKVIAGETIEQHILFMVIFIDLVCLVIMTLPYLTKKSENVSNEKIKIFLDLPEKDSRFTFSTISGFLSDQALASFLATVLIFTGKEVLATYGGAIAAVYVVFLFVFAIVLGSVSLIRFITHFTKHHGAFYALASALSAGVMFAFFNVGLKMAA</sequence>
<proteinExistence type="predicted"/>
<feature type="transmembrane region" description="Helical" evidence="1">
    <location>
        <begin position="45"/>
        <end position="66"/>
    </location>
</feature>
<name>A0ABT0N6I9_9GAMM</name>
<protein>
    <submittedName>
        <fullName evidence="2">Uncharacterized protein</fullName>
    </submittedName>
</protein>
<feature type="transmembrane region" description="Helical" evidence="1">
    <location>
        <begin position="90"/>
        <end position="114"/>
    </location>
</feature>
<keyword evidence="1" id="KW-1133">Transmembrane helix</keyword>
<dbReference type="Proteomes" id="UP001202831">
    <property type="component" value="Unassembled WGS sequence"/>
</dbReference>
<reference evidence="2 3" key="1">
    <citation type="submission" date="2022-01" db="EMBL/GenBank/DDBJ databases">
        <title>Whole genome-based taxonomy of the Shewanellaceae.</title>
        <authorList>
            <person name="Martin-Rodriguez A.J."/>
        </authorList>
    </citation>
    <scope>NUCLEOTIDE SEQUENCE [LARGE SCALE GENOMIC DNA]</scope>
    <source>
        <strain evidence="2 3">DSM 21332</strain>
    </source>
</reference>
<gene>
    <name evidence="2" type="ORF">L2725_09695</name>
</gene>
<evidence type="ECO:0000313" key="3">
    <source>
        <dbReference type="Proteomes" id="UP001202831"/>
    </source>
</evidence>
<keyword evidence="3" id="KW-1185">Reference proteome</keyword>
<feature type="transmembrane region" description="Helical" evidence="1">
    <location>
        <begin position="126"/>
        <end position="148"/>
    </location>
</feature>
<accession>A0ABT0N6I9</accession>
<organism evidence="2 3">
    <name type="scientific">Shewanella corallii</name>
    <dbReference type="NCBI Taxonomy" id="560080"/>
    <lineage>
        <taxon>Bacteria</taxon>
        <taxon>Pseudomonadati</taxon>
        <taxon>Pseudomonadota</taxon>
        <taxon>Gammaproteobacteria</taxon>
        <taxon>Alteromonadales</taxon>
        <taxon>Shewanellaceae</taxon>
        <taxon>Shewanella</taxon>
    </lineage>
</organism>
<dbReference type="EMBL" id="JAKIKT010000003">
    <property type="protein sequence ID" value="MCL2914061.1"/>
    <property type="molecule type" value="Genomic_DNA"/>
</dbReference>
<evidence type="ECO:0000313" key="2">
    <source>
        <dbReference type="EMBL" id="MCL2914061.1"/>
    </source>
</evidence>
<comment type="caution">
    <text evidence="2">The sequence shown here is derived from an EMBL/GenBank/DDBJ whole genome shotgun (WGS) entry which is preliminary data.</text>
</comment>
<evidence type="ECO:0000256" key="1">
    <source>
        <dbReference type="SAM" id="Phobius"/>
    </source>
</evidence>
<feature type="transmembrane region" description="Helical" evidence="1">
    <location>
        <begin position="160"/>
        <end position="181"/>
    </location>
</feature>
<keyword evidence="1" id="KW-0812">Transmembrane</keyword>
<dbReference type="RefSeq" id="WP_249248793.1">
    <property type="nucleotide sequence ID" value="NZ_JAKIKT010000003.1"/>
</dbReference>
<feature type="transmembrane region" description="Helical" evidence="1">
    <location>
        <begin position="12"/>
        <end position="33"/>
    </location>
</feature>
<keyword evidence="1" id="KW-0472">Membrane</keyword>